<dbReference type="PANTHER" id="PTHR21723:SF3">
    <property type="entry name" value="PROTEIN RIC-3"/>
    <property type="match status" value="1"/>
</dbReference>
<dbReference type="InterPro" id="IPR026160">
    <property type="entry name" value="Ric3"/>
</dbReference>
<proteinExistence type="inferred from homology"/>
<dbReference type="Pfam" id="PF15361">
    <property type="entry name" value="RIC3"/>
    <property type="match status" value="1"/>
</dbReference>
<evidence type="ECO:0000313" key="11">
    <source>
        <dbReference type="Proteomes" id="UP000008144"/>
    </source>
</evidence>
<dbReference type="GO" id="GO:0005789">
    <property type="term" value="C:endoplasmic reticulum membrane"/>
    <property type="evidence" value="ECO:0007669"/>
    <property type="project" value="UniProtKB-SubCell"/>
</dbReference>
<evidence type="ECO:0000256" key="1">
    <source>
        <dbReference type="ARBA" id="ARBA00004586"/>
    </source>
</evidence>
<dbReference type="Proteomes" id="UP000008144">
    <property type="component" value="Chromosome 10"/>
</dbReference>
<dbReference type="GeneTree" id="ENSGT00440000034107"/>
<dbReference type="STRING" id="7719.ENSCINP00000026998"/>
<reference evidence="10" key="4">
    <citation type="submission" date="2025-09" db="UniProtKB">
        <authorList>
            <consortium name="Ensembl"/>
        </authorList>
    </citation>
    <scope>IDENTIFICATION</scope>
</reference>
<feature type="domain" description="Resistance to inhibitors of cholinesterase protein 3 N-terminal" evidence="9">
    <location>
        <begin position="44"/>
        <end position="146"/>
    </location>
</feature>
<reference evidence="10" key="3">
    <citation type="submission" date="2025-08" db="UniProtKB">
        <authorList>
            <consortium name="Ensembl"/>
        </authorList>
    </citation>
    <scope>IDENTIFICATION</scope>
</reference>
<dbReference type="Ensembl" id="ENSCINT00000027244.2">
    <property type="protein sequence ID" value="ENSCINP00000026998.2"/>
    <property type="gene ID" value="ENSCING00000015113.2"/>
</dbReference>
<protein>
    <recommendedName>
        <fullName evidence="9">Resistance to inhibitors of cholinesterase protein 3 N-terminal domain-containing protein</fullName>
    </recommendedName>
</protein>
<dbReference type="PANTHER" id="PTHR21723">
    <property type="entry name" value="RESISTANCE TO INHIBITORS OF CHOLINESTERASE PROTEIN 3 RIC3"/>
    <property type="match status" value="1"/>
</dbReference>
<dbReference type="InParanoid" id="F7BER6"/>
<feature type="region of interest" description="Disordered" evidence="7">
    <location>
        <begin position="160"/>
        <end position="232"/>
    </location>
</feature>
<accession>F7BER6</accession>
<sequence>MAIYRVLMYGGLGALFISIVVPYIFFGSKARSKYHHPAEKEDIKFPSSNLPPNFGSKHAETRTQRQGWASTLAPVYTVIVLIYISYVMYKITTRKKRSPYGTEGSNKKATILWKKGNQKTKITQYELNQLEKKLLESEEAVEKILKKANDVITAAFEQAEAESITSSDSDDGGDVVERISSTESQKESSQSDEEEHSHQQSWMLEELTTEERRRVLDDINSEVSSEENTEDKKLIKVKNLGKTSKDCNSCSERSSE</sequence>
<dbReference type="InterPro" id="IPR032763">
    <property type="entry name" value="RIC3_N"/>
</dbReference>
<evidence type="ECO:0000313" key="10">
    <source>
        <dbReference type="Ensembl" id="ENSCINP00000026998.2"/>
    </source>
</evidence>
<keyword evidence="3 8" id="KW-0812">Transmembrane</keyword>
<evidence type="ECO:0000256" key="3">
    <source>
        <dbReference type="ARBA" id="ARBA00022692"/>
    </source>
</evidence>
<evidence type="ECO:0000256" key="5">
    <source>
        <dbReference type="ARBA" id="ARBA00022989"/>
    </source>
</evidence>
<keyword evidence="4" id="KW-0256">Endoplasmic reticulum</keyword>
<feature type="transmembrane region" description="Helical" evidence="8">
    <location>
        <begin position="67"/>
        <end position="89"/>
    </location>
</feature>
<organism evidence="10 11">
    <name type="scientific">Ciona intestinalis</name>
    <name type="common">Transparent sea squirt</name>
    <name type="synonym">Ascidia intestinalis</name>
    <dbReference type="NCBI Taxonomy" id="7719"/>
    <lineage>
        <taxon>Eukaryota</taxon>
        <taxon>Metazoa</taxon>
        <taxon>Chordata</taxon>
        <taxon>Tunicata</taxon>
        <taxon>Ascidiacea</taxon>
        <taxon>Phlebobranchia</taxon>
        <taxon>Cionidae</taxon>
        <taxon>Ciona</taxon>
    </lineage>
</organism>
<evidence type="ECO:0000256" key="2">
    <source>
        <dbReference type="ARBA" id="ARBA00008538"/>
    </source>
</evidence>
<evidence type="ECO:0000259" key="9">
    <source>
        <dbReference type="Pfam" id="PF15361"/>
    </source>
</evidence>
<reference evidence="11" key="1">
    <citation type="journal article" date="2002" name="Science">
        <title>The draft genome of Ciona intestinalis: insights into chordate and vertebrate origins.</title>
        <authorList>
            <person name="Dehal P."/>
            <person name="Satou Y."/>
            <person name="Campbell R.K."/>
            <person name="Chapman J."/>
            <person name="Degnan B."/>
            <person name="De Tomaso A."/>
            <person name="Davidson B."/>
            <person name="Di Gregorio A."/>
            <person name="Gelpke M."/>
            <person name="Goodstein D.M."/>
            <person name="Harafuji N."/>
            <person name="Hastings K.E."/>
            <person name="Ho I."/>
            <person name="Hotta K."/>
            <person name="Huang W."/>
            <person name="Kawashima T."/>
            <person name="Lemaire P."/>
            <person name="Martinez D."/>
            <person name="Meinertzhagen I.A."/>
            <person name="Necula S."/>
            <person name="Nonaka M."/>
            <person name="Putnam N."/>
            <person name="Rash S."/>
            <person name="Saiga H."/>
            <person name="Satake M."/>
            <person name="Terry A."/>
            <person name="Yamada L."/>
            <person name="Wang H.G."/>
            <person name="Awazu S."/>
            <person name="Azumi K."/>
            <person name="Boore J."/>
            <person name="Branno M."/>
            <person name="Chin-Bow S."/>
            <person name="DeSantis R."/>
            <person name="Doyle S."/>
            <person name="Francino P."/>
            <person name="Keys D.N."/>
            <person name="Haga S."/>
            <person name="Hayashi H."/>
            <person name="Hino K."/>
            <person name="Imai K.S."/>
            <person name="Inaba K."/>
            <person name="Kano S."/>
            <person name="Kobayashi K."/>
            <person name="Kobayashi M."/>
            <person name="Lee B.I."/>
            <person name="Makabe K.W."/>
            <person name="Manohar C."/>
            <person name="Matassi G."/>
            <person name="Medina M."/>
            <person name="Mochizuki Y."/>
            <person name="Mount S."/>
            <person name="Morishita T."/>
            <person name="Miura S."/>
            <person name="Nakayama A."/>
            <person name="Nishizaka S."/>
            <person name="Nomoto H."/>
            <person name="Ohta F."/>
            <person name="Oishi K."/>
            <person name="Rigoutsos I."/>
            <person name="Sano M."/>
            <person name="Sasaki A."/>
            <person name="Sasakura Y."/>
            <person name="Shoguchi E."/>
            <person name="Shin-i T."/>
            <person name="Spagnuolo A."/>
            <person name="Stainier D."/>
            <person name="Suzuki M.M."/>
            <person name="Tassy O."/>
            <person name="Takatori N."/>
            <person name="Tokuoka M."/>
            <person name="Yagi K."/>
            <person name="Yoshizaki F."/>
            <person name="Wada S."/>
            <person name="Zhang C."/>
            <person name="Hyatt P.D."/>
            <person name="Larimer F."/>
            <person name="Detter C."/>
            <person name="Doggett N."/>
            <person name="Glavina T."/>
            <person name="Hawkins T."/>
            <person name="Richardson P."/>
            <person name="Lucas S."/>
            <person name="Kohara Y."/>
            <person name="Levine M."/>
            <person name="Satoh N."/>
            <person name="Rokhsar D.S."/>
        </authorList>
    </citation>
    <scope>NUCLEOTIDE SEQUENCE [LARGE SCALE GENOMIC DNA]</scope>
</reference>
<evidence type="ECO:0000256" key="6">
    <source>
        <dbReference type="ARBA" id="ARBA00023136"/>
    </source>
</evidence>
<comment type="similarity">
    <text evidence="2">Belongs to the ric-3 family.</text>
</comment>
<keyword evidence="5 8" id="KW-1133">Transmembrane helix</keyword>
<comment type="subcellular location">
    <subcellularLocation>
        <location evidence="1">Endoplasmic reticulum membrane</location>
    </subcellularLocation>
</comment>
<dbReference type="EMBL" id="EAAA01000441">
    <property type="status" value="NOT_ANNOTATED_CDS"/>
    <property type="molecule type" value="Genomic_DNA"/>
</dbReference>
<keyword evidence="6 8" id="KW-0472">Membrane</keyword>
<name>F7BER6_CIOIN</name>
<evidence type="ECO:0000256" key="4">
    <source>
        <dbReference type="ARBA" id="ARBA00022824"/>
    </source>
</evidence>
<feature type="transmembrane region" description="Helical" evidence="8">
    <location>
        <begin position="6"/>
        <end position="26"/>
    </location>
</feature>
<evidence type="ECO:0000256" key="7">
    <source>
        <dbReference type="SAM" id="MobiDB-lite"/>
    </source>
</evidence>
<dbReference type="AlphaFoldDB" id="F7BER6"/>
<evidence type="ECO:0000256" key="8">
    <source>
        <dbReference type="SAM" id="Phobius"/>
    </source>
</evidence>
<reference evidence="10" key="2">
    <citation type="journal article" date="2008" name="Genome Biol.">
        <title>Improved genome assembly and evidence-based global gene model set for the chordate Ciona intestinalis: new insight into intron and operon populations.</title>
        <authorList>
            <person name="Satou Y."/>
            <person name="Mineta K."/>
            <person name="Ogasawara M."/>
            <person name="Sasakura Y."/>
            <person name="Shoguchi E."/>
            <person name="Ueno K."/>
            <person name="Yamada L."/>
            <person name="Matsumoto J."/>
            <person name="Wasserscheid J."/>
            <person name="Dewar K."/>
            <person name="Wiley G.B."/>
            <person name="Macmil S.L."/>
            <person name="Roe B.A."/>
            <person name="Zeller R.W."/>
            <person name="Hastings K.E."/>
            <person name="Lemaire P."/>
            <person name="Lindquist E."/>
            <person name="Endo T."/>
            <person name="Hotta K."/>
            <person name="Inaba K."/>
        </authorList>
    </citation>
    <scope>NUCLEOTIDE SEQUENCE [LARGE SCALE GENOMIC DNA]</scope>
    <source>
        <strain evidence="10">wild type</strain>
    </source>
</reference>
<keyword evidence="11" id="KW-1185">Reference proteome</keyword>
<dbReference type="HOGENOM" id="CLU_1087884_0_0_1"/>